<dbReference type="GO" id="GO:0005506">
    <property type="term" value="F:iron ion binding"/>
    <property type="evidence" value="ECO:0007669"/>
    <property type="project" value="InterPro"/>
</dbReference>
<evidence type="ECO:0000256" key="4">
    <source>
        <dbReference type="ARBA" id="ARBA00004406"/>
    </source>
</evidence>
<dbReference type="GO" id="GO:0005789">
    <property type="term" value="C:endoplasmic reticulum membrane"/>
    <property type="evidence" value="ECO:0007669"/>
    <property type="project" value="UniProtKB-SubCell"/>
</dbReference>
<evidence type="ECO:0000256" key="15">
    <source>
        <dbReference type="RuleBase" id="RU000461"/>
    </source>
</evidence>
<evidence type="ECO:0000256" key="13">
    <source>
        <dbReference type="ARBA" id="ARBA00023136"/>
    </source>
</evidence>
<protein>
    <recommendedName>
        <fullName evidence="18">Cytochrome P450</fullName>
    </recommendedName>
</protein>
<sequence length="514" mass="60653">MVLTIILITLFIVIFLQILSKFYKIYVYRKTINRIPGTVGFPFIGILINLMKLTKYEYYESYCKDPFRYKKGIYKLWLGNQALVYIYKPEYVQILLKNSTNINKSFFYNNFKPWLGNGLITSRGSKWFHDRKLITPAFHFSALDNFITIMVEKAEILINRIEKELEKNLGKKGININPLISDFTLDVICGKYNTQIFYNTVTSAVMYRIIRPWLNFDCIFALTAQGKKYFSSIKEIHRFDREVIKKKKEARRLKREEASEIDEFGIERINYLFLLDNIFLFILTRRKKKKAFLDILLDINENNSNPLSDEDIREQVDTIMFAGHDTSSSAIVWTLLCLATEPEIQDKVYEELKNVFDEFDSAISIKTIFQLKYLEMVCKETLRLFPVIPAYSRQITEEITIDKYVIPKNTILSIHAYGLHHDPEIWTNPEKFDPDRFSTDETQHRNPYSFLPFSAGPRNCIGQKYASLEQKLVIAMLLRKWIVKSSIQRKDVKIYHSIVLQPLHDLHLYFVPRK</sequence>
<dbReference type="PANTHER" id="PTHR24291:SF189">
    <property type="entry name" value="CYTOCHROME P450 4C3-RELATED"/>
    <property type="match status" value="1"/>
</dbReference>
<evidence type="ECO:0000256" key="3">
    <source>
        <dbReference type="ARBA" id="ARBA00004174"/>
    </source>
</evidence>
<dbReference type="Pfam" id="PF00067">
    <property type="entry name" value="p450"/>
    <property type="match status" value="1"/>
</dbReference>
<keyword evidence="11 14" id="KW-0408">Iron</keyword>
<comment type="subcellular location">
    <subcellularLocation>
        <location evidence="4">Endoplasmic reticulum membrane</location>
        <topology evidence="4">Peripheral membrane protein</topology>
    </subcellularLocation>
    <subcellularLocation>
        <location evidence="3">Microsome membrane</location>
        <topology evidence="3">Peripheral membrane protein</topology>
    </subcellularLocation>
</comment>
<evidence type="ECO:0000256" key="8">
    <source>
        <dbReference type="ARBA" id="ARBA00022824"/>
    </source>
</evidence>
<evidence type="ECO:0000256" key="2">
    <source>
        <dbReference type="ARBA" id="ARBA00003690"/>
    </source>
</evidence>
<comment type="cofactor">
    <cofactor evidence="1 14">
        <name>heme</name>
        <dbReference type="ChEBI" id="CHEBI:30413"/>
    </cofactor>
</comment>
<keyword evidence="7 14" id="KW-0479">Metal-binding</keyword>
<evidence type="ECO:0000256" key="7">
    <source>
        <dbReference type="ARBA" id="ARBA00022723"/>
    </source>
</evidence>
<keyword evidence="9" id="KW-0492">Microsome</keyword>
<dbReference type="InterPro" id="IPR002401">
    <property type="entry name" value="Cyt_P450_E_grp-I"/>
</dbReference>
<comment type="function">
    <text evidence="2">May be involved in the metabolism of insect hormones and in the breakdown of synthetic insecticides.</text>
</comment>
<organism evidence="16 17">
    <name type="scientific">Vespula vulgaris</name>
    <name type="common">Yellow jacket</name>
    <name type="synonym">Wasp</name>
    <dbReference type="NCBI Taxonomy" id="7454"/>
    <lineage>
        <taxon>Eukaryota</taxon>
        <taxon>Metazoa</taxon>
        <taxon>Ecdysozoa</taxon>
        <taxon>Arthropoda</taxon>
        <taxon>Hexapoda</taxon>
        <taxon>Insecta</taxon>
        <taxon>Pterygota</taxon>
        <taxon>Neoptera</taxon>
        <taxon>Endopterygota</taxon>
        <taxon>Hymenoptera</taxon>
        <taxon>Apocrita</taxon>
        <taxon>Aculeata</taxon>
        <taxon>Vespoidea</taxon>
        <taxon>Vespidae</taxon>
        <taxon>Vespinae</taxon>
        <taxon>Vespula</taxon>
    </lineage>
</organism>
<evidence type="ECO:0000256" key="5">
    <source>
        <dbReference type="ARBA" id="ARBA00010617"/>
    </source>
</evidence>
<dbReference type="GO" id="GO:0020037">
    <property type="term" value="F:heme binding"/>
    <property type="evidence" value="ECO:0007669"/>
    <property type="project" value="InterPro"/>
</dbReference>
<accession>A0A834J4M8</accession>
<keyword evidence="6 14" id="KW-0349">Heme</keyword>
<dbReference type="CDD" id="cd20628">
    <property type="entry name" value="CYP4"/>
    <property type="match status" value="1"/>
</dbReference>
<dbReference type="PRINTS" id="PR00385">
    <property type="entry name" value="P450"/>
</dbReference>
<dbReference type="InterPro" id="IPR050196">
    <property type="entry name" value="Cytochrome_P450_Monoox"/>
</dbReference>
<evidence type="ECO:0008006" key="18">
    <source>
        <dbReference type="Google" id="ProtNLM"/>
    </source>
</evidence>
<comment type="similarity">
    <text evidence="5 15">Belongs to the cytochrome P450 family.</text>
</comment>
<evidence type="ECO:0000256" key="14">
    <source>
        <dbReference type="PIRSR" id="PIRSR602401-1"/>
    </source>
</evidence>
<dbReference type="Proteomes" id="UP000614350">
    <property type="component" value="Unassembled WGS sequence"/>
</dbReference>
<comment type="caution">
    <text evidence="16">The sequence shown here is derived from an EMBL/GenBank/DDBJ whole genome shotgun (WGS) entry which is preliminary data.</text>
</comment>
<dbReference type="GO" id="GO:0016705">
    <property type="term" value="F:oxidoreductase activity, acting on paired donors, with incorporation or reduction of molecular oxygen"/>
    <property type="evidence" value="ECO:0007669"/>
    <property type="project" value="InterPro"/>
</dbReference>
<dbReference type="GO" id="GO:0004497">
    <property type="term" value="F:monooxygenase activity"/>
    <property type="evidence" value="ECO:0007669"/>
    <property type="project" value="UniProtKB-KW"/>
</dbReference>
<keyword evidence="17" id="KW-1185">Reference proteome</keyword>
<dbReference type="InterPro" id="IPR017972">
    <property type="entry name" value="Cyt_P450_CS"/>
</dbReference>
<gene>
    <name evidence="16" type="ORF">HZH66_013912</name>
</gene>
<evidence type="ECO:0000256" key="6">
    <source>
        <dbReference type="ARBA" id="ARBA00022617"/>
    </source>
</evidence>
<name>A0A834J4M8_VESVU</name>
<dbReference type="PANTHER" id="PTHR24291">
    <property type="entry name" value="CYTOCHROME P450 FAMILY 4"/>
    <property type="match status" value="1"/>
</dbReference>
<dbReference type="InterPro" id="IPR001128">
    <property type="entry name" value="Cyt_P450"/>
</dbReference>
<keyword evidence="10 15" id="KW-0560">Oxidoreductase</keyword>
<evidence type="ECO:0000256" key="9">
    <source>
        <dbReference type="ARBA" id="ARBA00022848"/>
    </source>
</evidence>
<evidence type="ECO:0000256" key="12">
    <source>
        <dbReference type="ARBA" id="ARBA00023033"/>
    </source>
</evidence>
<reference evidence="16" key="1">
    <citation type="journal article" date="2020" name="G3 (Bethesda)">
        <title>High-Quality Assemblies for Three Invasive Social Wasps from the &lt;i&gt;Vespula&lt;/i&gt; Genus.</title>
        <authorList>
            <person name="Harrop T.W.R."/>
            <person name="Guhlin J."/>
            <person name="McLaughlin G.M."/>
            <person name="Permina E."/>
            <person name="Stockwell P."/>
            <person name="Gilligan J."/>
            <person name="Le Lec M.F."/>
            <person name="Gruber M.A.M."/>
            <person name="Quinn O."/>
            <person name="Lovegrove M."/>
            <person name="Duncan E.J."/>
            <person name="Remnant E.J."/>
            <person name="Van Eeckhoven J."/>
            <person name="Graham B."/>
            <person name="Knapp R.A."/>
            <person name="Langford K.W."/>
            <person name="Kronenberg Z."/>
            <person name="Press M.O."/>
            <person name="Eacker S.M."/>
            <person name="Wilson-Rankin E.E."/>
            <person name="Purcell J."/>
            <person name="Lester P.J."/>
            <person name="Dearden P.K."/>
        </authorList>
    </citation>
    <scope>NUCLEOTIDE SEQUENCE</scope>
    <source>
        <strain evidence="16">Marl-1</strain>
    </source>
</reference>
<proteinExistence type="inferred from homology"/>
<evidence type="ECO:0000313" key="16">
    <source>
        <dbReference type="EMBL" id="KAF7381518.1"/>
    </source>
</evidence>
<dbReference type="EMBL" id="JACSEA010000020">
    <property type="protein sequence ID" value="KAF7381518.1"/>
    <property type="molecule type" value="Genomic_DNA"/>
</dbReference>
<dbReference type="InterPro" id="IPR036396">
    <property type="entry name" value="Cyt_P450_sf"/>
</dbReference>
<dbReference type="PRINTS" id="PR00463">
    <property type="entry name" value="EP450I"/>
</dbReference>
<dbReference type="PROSITE" id="PS00086">
    <property type="entry name" value="CYTOCHROME_P450"/>
    <property type="match status" value="1"/>
</dbReference>
<dbReference type="Gene3D" id="1.10.630.10">
    <property type="entry name" value="Cytochrome P450"/>
    <property type="match status" value="1"/>
</dbReference>
<keyword evidence="13" id="KW-0472">Membrane</keyword>
<evidence type="ECO:0000256" key="10">
    <source>
        <dbReference type="ARBA" id="ARBA00023002"/>
    </source>
</evidence>
<evidence type="ECO:0000313" key="17">
    <source>
        <dbReference type="Proteomes" id="UP000614350"/>
    </source>
</evidence>
<keyword evidence="12 15" id="KW-0503">Monooxygenase</keyword>
<evidence type="ECO:0000256" key="11">
    <source>
        <dbReference type="ARBA" id="ARBA00023004"/>
    </source>
</evidence>
<dbReference type="AlphaFoldDB" id="A0A834J4M8"/>
<feature type="binding site" description="axial binding residue" evidence="14">
    <location>
        <position position="460"/>
    </location>
    <ligand>
        <name>heme</name>
        <dbReference type="ChEBI" id="CHEBI:30413"/>
    </ligand>
    <ligandPart>
        <name>Fe</name>
        <dbReference type="ChEBI" id="CHEBI:18248"/>
    </ligandPart>
</feature>
<dbReference type="SUPFAM" id="SSF48264">
    <property type="entry name" value="Cytochrome P450"/>
    <property type="match status" value="1"/>
</dbReference>
<keyword evidence="8" id="KW-0256">Endoplasmic reticulum</keyword>
<evidence type="ECO:0000256" key="1">
    <source>
        <dbReference type="ARBA" id="ARBA00001971"/>
    </source>
</evidence>